<evidence type="ECO:0000313" key="6">
    <source>
        <dbReference type="EMBL" id="MCZ0728563.1"/>
    </source>
</evidence>
<keyword evidence="7" id="KW-1185">Reference proteome</keyword>
<accession>A0ABT4HED7</accession>
<evidence type="ECO:0000313" key="7">
    <source>
        <dbReference type="Proteomes" id="UP001084650"/>
    </source>
</evidence>
<evidence type="ECO:0000256" key="1">
    <source>
        <dbReference type="ARBA" id="ARBA00023015"/>
    </source>
</evidence>
<dbReference type="Proteomes" id="UP001084650">
    <property type="component" value="Unassembled WGS sequence"/>
</dbReference>
<dbReference type="Gene3D" id="1.10.357.10">
    <property type="entry name" value="Tetracycline Repressor, domain 2"/>
    <property type="match status" value="1"/>
</dbReference>
<dbReference type="PANTHER" id="PTHR30055">
    <property type="entry name" value="HTH-TYPE TRANSCRIPTIONAL REGULATOR RUTR"/>
    <property type="match status" value="1"/>
</dbReference>
<proteinExistence type="predicted"/>
<evidence type="ECO:0000256" key="3">
    <source>
        <dbReference type="ARBA" id="ARBA00023163"/>
    </source>
</evidence>
<feature type="domain" description="HTH tetR-type" evidence="5">
    <location>
        <begin position="16"/>
        <end position="76"/>
    </location>
</feature>
<dbReference type="InterPro" id="IPR011075">
    <property type="entry name" value="TetR_C"/>
</dbReference>
<dbReference type="PANTHER" id="PTHR30055:SF148">
    <property type="entry name" value="TETR-FAMILY TRANSCRIPTIONAL REGULATOR"/>
    <property type="match status" value="1"/>
</dbReference>
<dbReference type="InterPro" id="IPR009057">
    <property type="entry name" value="Homeodomain-like_sf"/>
</dbReference>
<organism evidence="6 7">
    <name type="scientific">Mycolicibacterium iranicum</name>
    <name type="common">Mycobacterium iranicum</name>
    <dbReference type="NCBI Taxonomy" id="912594"/>
    <lineage>
        <taxon>Bacteria</taxon>
        <taxon>Bacillati</taxon>
        <taxon>Actinomycetota</taxon>
        <taxon>Actinomycetes</taxon>
        <taxon>Mycobacteriales</taxon>
        <taxon>Mycobacteriaceae</taxon>
        <taxon>Mycolicibacterium</taxon>
    </lineage>
</organism>
<evidence type="ECO:0000259" key="5">
    <source>
        <dbReference type="PROSITE" id="PS50977"/>
    </source>
</evidence>
<dbReference type="Pfam" id="PF16859">
    <property type="entry name" value="TetR_C_11"/>
    <property type="match status" value="1"/>
</dbReference>
<feature type="DNA-binding region" description="H-T-H motif" evidence="4">
    <location>
        <begin position="39"/>
        <end position="58"/>
    </location>
</feature>
<dbReference type="InterPro" id="IPR036271">
    <property type="entry name" value="Tet_transcr_reg_TetR-rel_C_sf"/>
</dbReference>
<dbReference type="SUPFAM" id="SSF46689">
    <property type="entry name" value="Homeodomain-like"/>
    <property type="match status" value="1"/>
</dbReference>
<evidence type="ECO:0000256" key="4">
    <source>
        <dbReference type="PROSITE-ProRule" id="PRU00335"/>
    </source>
</evidence>
<reference evidence="6" key="1">
    <citation type="submission" date="2022-12" db="EMBL/GenBank/DDBJ databases">
        <title>Whole genome sequence of Mycolicibacterium iranicum strain SBH312.</title>
        <authorList>
            <person name="Jani J."/>
            <person name="Arifin Mustapha Z."/>
            <person name="Ahmed K."/>
            <person name="Kai Ling C."/>
        </authorList>
    </citation>
    <scope>NUCLEOTIDE SEQUENCE</scope>
    <source>
        <strain evidence="6">SBH312</strain>
    </source>
</reference>
<evidence type="ECO:0000256" key="2">
    <source>
        <dbReference type="ARBA" id="ARBA00023125"/>
    </source>
</evidence>
<sequence>MDDQQHAPRRGRPRSETVRNAVLTAAAELALQGGSVAATVDAIAKRAEVSRTTIYKWWPSAASIVLEGLYERVRNSVTRPPGSSSVDAITHHVKALFGLLADPEVGPLLRNVIAASASDPAIEHALFEQWITPRRGAIAAIVRDAVGTGELPAGTDVEVAVDALVSPPYYRLMFGMPALDDESIDRLVLTVWEGCLRQA</sequence>
<name>A0ABT4HED7_MYCIR</name>
<dbReference type="Gene3D" id="1.10.10.60">
    <property type="entry name" value="Homeodomain-like"/>
    <property type="match status" value="1"/>
</dbReference>
<dbReference type="Pfam" id="PF00440">
    <property type="entry name" value="TetR_N"/>
    <property type="match status" value="1"/>
</dbReference>
<dbReference type="PROSITE" id="PS50977">
    <property type="entry name" value="HTH_TETR_2"/>
    <property type="match status" value="1"/>
</dbReference>
<gene>
    <name evidence="6" type="ORF">OY187_10935</name>
</gene>
<protein>
    <submittedName>
        <fullName evidence="6">TetR/AcrR family transcriptional regulator</fullName>
    </submittedName>
</protein>
<dbReference type="EMBL" id="JAPQYE010000004">
    <property type="protein sequence ID" value="MCZ0728563.1"/>
    <property type="molecule type" value="Genomic_DNA"/>
</dbReference>
<keyword evidence="1" id="KW-0805">Transcription regulation</keyword>
<dbReference type="SUPFAM" id="SSF48498">
    <property type="entry name" value="Tetracyclin repressor-like, C-terminal domain"/>
    <property type="match status" value="1"/>
</dbReference>
<dbReference type="InterPro" id="IPR050109">
    <property type="entry name" value="HTH-type_TetR-like_transc_reg"/>
</dbReference>
<dbReference type="RefSeq" id="WP_024446762.1">
    <property type="nucleotide sequence ID" value="NZ_JAPQYE010000004.1"/>
</dbReference>
<keyword evidence="2 4" id="KW-0238">DNA-binding</keyword>
<comment type="caution">
    <text evidence="6">The sequence shown here is derived from an EMBL/GenBank/DDBJ whole genome shotgun (WGS) entry which is preliminary data.</text>
</comment>
<dbReference type="InterPro" id="IPR001647">
    <property type="entry name" value="HTH_TetR"/>
</dbReference>
<keyword evidence="3" id="KW-0804">Transcription</keyword>